<feature type="domain" description="Plastocyanin-like" evidence="9">
    <location>
        <begin position="361"/>
        <end position="459"/>
    </location>
</feature>
<feature type="domain" description="Plastocyanin-like" evidence="8">
    <location>
        <begin position="159"/>
        <end position="294"/>
    </location>
</feature>
<feature type="chain" id="PRO_5009163332" description="Multicopper oxidase" evidence="7">
    <location>
        <begin position="18"/>
        <end position="666"/>
    </location>
</feature>
<dbReference type="Pfam" id="PF00394">
    <property type="entry name" value="Cu-oxidase"/>
    <property type="match status" value="1"/>
</dbReference>
<feature type="region of interest" description="Disordered" evidence="5">
    <location>
        <begin position="578"/>
        <end position="616"/>
    </location>
</feature>
<dbReference type="GO" id="GO:0033573">
    <property type="term" value="C:high-affinity iron permease complex"/>
    <property type="evidence" value="ECO:0007669"/>
    <property type="project" value="TreeGrafter"/>
</dbReference>
<evidence type="ECO:0000256" key="5">
    <source>
        <dbReference type="SAM" id="MobiDB-lite"/>
    </source>
</evidence>
<dbReference type="Gene3D" id="2.60.40.420">
    <property type="entry name" value="Cupredoxins - blue copper proteins"/>
    <property type="match status" value="3"/>
</dbReference>
<keyword evidence="12" id="KW-1185">Reference proteome</keyword>
<evidence type="ECO:0000256" key="2">
    <source>
        <dbReference type="ARBA" id="ARBA00010609"/>
    </source>
</evidence>
<evidence type="ECO:0008006" key="13">
    <source>
        <dbReference type="Google" id="ProtNLM"/>
    </source>
</evidence>
<protein>
    <recommendedName>
        <fullName evidence="13">Multicopper oxidase</fullName>
    </recommendedName>
</protein>
<feature type="compositionally biased region" description="Low complexity" evidence="5">
    <location>
        <begin position="593"/>
        <end position="609"/>
    </location>
</feature>
<evidence type="ECO:0000259" key="8">
    <source>
        <dbReference type="Pfam" id="PF00394"/>
    </source>
</evidence>
<name>A0A1E4TP54_PACTA</name>
<dbReference type="EMBL" id="KV454018">
    <property type="protein sequence ID" value="ODV93531.1"/>
    <property type="molecule type" value="Genomic_DNA"/>
</dbReference>
<evidence type="ECO:0000259" key="9">
    <source>
        <dbReference type="Pfam" id="PF07731"/>
    </source>
</evidence>
<proteinExistence type="inferred from homology"/>
<feature type="signal peptide" evidence="7">
    <location>
        <begin position="1"/>
        <end position="17"/>
    </location>
</feature>
<dbReference type="Pfam" id="PF07731">
    <property type="entry name" value="Cu-oxidase_2"/>
    <property type="match status" value="1"/>
</dbReference>
<dbReference type="SUPFAM" id="SSF49503">
    <property type="entry name" value="Cupredoxins"/>
    <property type="match status" value="3"/>
</dbReference>
<dbReference type="GO" id="GO:0010106">
    <property type="term" value="P:cellular response to iron ion starvation"/>
    <property type="evidence" value="ECO:0007669"/>
    <property type="project" value="TreeGrafter"/>
</dbReference>
<feature type="domain" description="Plastocyanin-like" evidence="10">
    <location>
        <begin position="27"/>
        <end position="147"/>
    </location>
</feature>
<dbReference type="InterPro" id="IPR045087">
    <property type="entry name" value="Cu-oxidase_fam"/>
</dbReference>
<evidence type="ECO:0000256" key="1">
    <source>
        <dbReference type="ARBA" id="ARBA00001935"/>
    </source>
</evidence>
<keyword evidence="6" id="KW-0472">Membrane</keyword>
<dbReference type="GO" id="GO:0033215">
    <property type="term" value="P:reductive iron assimilation"/>
    <property type="evidence" value="ECO:0007669"/>
    <property type="project" value="TreeGrafter"/>
</dbReference>
<dbReference type="CDD" id="cd13877">
    <property type="entry name" value="CuRO_2_Fet3p_like"/>
    <property type="match status" value="1"/>
</dbReference>
<dbReference type="STRING" id="669874.A0A1E4TP54"/>
<accession>A0A1E4TP54</accession>
<dbReference type="AlphaFoldDB" id="A0A1E4TP54"/>
<gene>
    <name evidence="11" type="ORF">PACTADRAFT_5310</name>
</gene>
<dbReference type="InterPro" id="IPR001117">
    <property type="entry name" value="Cu-oxidase_2nd"/>
</dbReference>
<dbReference type="InterPro" id="IPR044130">
    <property type="entry name" value="CuRO_2_Fet3-like"/>
</dbReference>
<feature type="transmembrane region" description="Helical" evidence="6">
    <location>
        <begin position="619"/>
        <end position="638"/>
    </location>
</feature>
<dbReference type="InterPro" id="IPR011706">
    <property type="entry name" value="Cu-oxidase_C"/>
</dbReference>
<dbReference type="Proteomes" id="UP000094236">
    <property type="component" value="Unassembled WGS sequence"/>
</dbReference>
<evidence type="ECO:0000256" key="7">
    <source>
        <dbReference type="SAM" id="SignalP"/>
    </source>
</evidence>
<dbReference type="PANTHER" id="PTHR11709:SF361">
    <property type="entry name" value="IRON TRANSPORT MULTICOPPER OXIDASE FET3"/>
    <property type="match status" value="1"/>
</dbReference>
<dbReference type="InterPro" id="IPR008972">
    <property type="entry name" value="Cupredoxin"/>
</dbReference>
<feature type="compositionally biased region" description="Polar residues" evidence="5">
    <location>
        <begin position="497"/>
        <end position="515"/>
    </location>
</feature>
<evidence type="ECO:0000259" key="10">
    <source>
        <dbReference type="Pfam" id="PF07732"/>
    </source>
</evidence>
<comment type="similarity">
    <text evidence="2">Belongs to the multicopper oxidase family.</text>
</comment>
<feature type="region of interest" description="Disordered" evidence="5">
    <location>
        <begin position="495"/>
        <end position="517"/>
    </location>
</feature>
<evidence type="ECO:0000256" key="4">
    <source>
        <dbReference type="ARBA" id="ARBA00023008"/>
    </source>
</evidence>
<dbReference type="PANTHER" id="PTHR11709">
    <property type="entry name" value="MULTI-COPPER OXIDASE"/>
    <property type="match status" value="1"/>
</dbReference>
<dbReference type="OrthoDB" id="2121828at2759"/>
<evidence type="ECO:0000313" key="12">
    <source>
        <dbReference type="Proteomes" id="UP000094236"/>
    </source>
</evidence>
<feature type="region of interest" description="Disordered" evidence="5">
    <location>
        <begin position="542"/>
        <end position="563"/>
    </location>
</feature>
<evidence type="ECO:0000256" key="6">
    <source>
        <dbReference type="SAM" id="Phobius"/>
    </source>
</evidence>
<dbReference type="Pfam" id="PF07732">
    <property type="entry name" value="Cu-oxidase_3"/>
    <property type="match status" value="1"/>
</dbReference>
<dbReference type="GO" id="GO:0005507">
    <property type="term" value="F:copper ion binding"/>
    <property type="evidence" value="ECO:0007669"/>
    <property type="project" value="InterPro"/>
</dbReference>
<reference evidence="12" key="1">
    <citation type="submission" date="2016-05" db="EMBL/GenBank/DDBJ databases">
        <title>Comparative genomics of biotechnologically important yeasts.</title>
        <authorList>
            <consortium name="DOE Joint Genome Institute"/>
            <person name="Riley R."/>
            <person name="Haridas S."/>
            <person name="Wolfe K.H."/>
            <person name="Lopes M.R."/>
            <person name="Hittinger C.T."/>
            <person name="Goker M."/>
            <person name="Salamov A."/>
            <person name="Wisecaver J."/>
            <person name="Long T.M."/>
            <person name="Aerts A.L."/>
            <person name="Barry K."/>
            <person name="Choi C."/>
            <person name="Clum A."/>
            <person name="Coughlan A.Y."/>
            <person name="Deshpande S."/>
            <person name="Douglass A.P."/>
            <person name="Hanson S.J."/>
            <person name="Klenk H.-P."/>
            <person name="Labutti K."/>
            <person name="Lapidus A."/>
            <person name="Lindquist E."/>
            <person name="Lipzen A."/>
            <person name="Meier-Kolthoff J.P."/>
            <person name="Ohm R.A."/>
            <person name="Otillar R.P."/>
            <person name="Pangilinan J."/>
            <person name="Peng Y."/>
            <person name="Rokas A."/>
            <person name="Rosa C.A."/>
            <person name="Scheuner C."/>
            <person name="Sibirny A.A."/>
            <person name="Slot J.C."/>
            <person name="Stielow J.B."/>
            <person name="Sun H."/>
            <person name="Kurtzman C.P."/>
            <person name="Blackwell M."/>
            <person name="Grigoriev I.V."/>
            <person name="Jeffries T.W."/>
        </authorList>
    </citation>
    <scope>NUCLEOTIDE SEQUENCE [LARGE SCALE GENOMIC DNA]</scope>
    <source>
        <strain evidence="12">NRRL Y-2460</strain>
    </source>
</reference>
<keyword evidence="3 7" id="KW-0732">Signal</keyword>
<keyword evidence="6" id="KW-0812">Transmembrane</keyword>
<comment type="cofactor">
    <cofactor evidence="1">
        <name>Cu cation</name>
        <dbReference type="ChEBI" id="CHEBI:23378"/>
    </cofactor>
</comment>
<keyword evidence="6" id="KW-1133">Transmembrane helix</keyword>
<keyword evidence="4" id="KW-0186">Copper</keyword>
<organism evidence="11 12">
    <name type="scientific">Pachysolen tannophilus NRRL Y-2460</name>
    <dbReference type="NCBI Taxonomy" id="669874"/>
    <lineage>
        <taxon>Eukaryota</taxon>
        <taxon>Fungi</taxon>
        <taxon>Dikarya</taxon>
        <taxon>Ascomycota</taxon>
        <taxon>Saccharomycotina</taxon>
        <taxon>Pichiomycetes</taxon>
        <taxon>Pachysolenaceae</taxon>
        <taxon>Pachysolen</taxon>
    </lineage>
</organism>
<evidence type="ECO:0000313" key="11">
    <source>
        <dbReference type="EMBL" id="ODV93531.1"/>
    </source>
</evidence>
<dbReference type="InterPro" id="IPR011707">
    <property type="entry name" value="Cu-oxidase-like_N"/>
</dbReference>
<evidence type="ECO:0000256" key="3">
    <source>
        <dbReference type="ARBA" id="ARBA00022729"/>
    </source>
</evidence>
<dbReference type="GO" id="GO:0004322">
    <property type="term" value="F:ferroxidase activity"/>
    <property type="evidence" value="ECO:0007669"/>
    <property type="project" value="TreeGrafter"/>
</dbReference>
<sequence length="666" mass="75210">MLLELIVLFEFLVLTLASETHYYNFNITYVDANPDGLKERKVIGINNEWPLPTIRITKNDRVVINVTNLLEDVPTSLQFHGILPDDSILAENGPLSLTSSKKDILPGENFVYDFTVKNQFGTFWYHARDSRQYSDGLRGLFIVEPENKNKDFSFIYDDDITLTLSEWSHNLLSDVAVADQVSSKIPIVKSLLFNETTKAKWQVQPGKSYYLRVVNVGRSATQYMYIDNHSFIIVEVDGVMVEPVEVSSLSINPGQRYGVLLITKNKVERNYRIVQIMNDAMKETYSVNWLVYDKDQSLPMNANFKASEKLDVIDDMVLKPSNKVKLYNNVDHQILLDWKDHDSLSFGKNGPLLSKVQWSAVHNTWHKAEEVFGKNKESIVLRKDQVIELVINNAHLIKQPFYLQGHNFQVLSRSKEPYNSDRKREYPEYPLIRDTVSLNGFSHMVVRFKVDTPEIWNFHYEDDLRLPHYLTAFSVECPEVRPQDGEMSEDFKKFCPHSNSGANSGTGHYGKQTQLRPRGKGEIIQPWISQNQDSASVLVTSEKNTTASTNTTSGTTTSSSYSAIRSSTATTLSSVIASSTAGGSTGSSEKETSGSSDSTSDSSSSSSSSSDDEKEKAKYSPIGIILGLALAIGAFFFIKNKVLPYARKRSYNQLERPEEIELQTYS</sequence>